<evidence type="ECO:0000313" key="2">
    <source>
        <dbReference type="Proteomes" id="UP000229390"/>
    </source>
</evidence>
<sequence>MNALGSWLRKLLHRHRVDEAIAVTGKSGKLYKVSHCLADDMVFDGRQGKWVSQAEFVQTH</sequence>
<dbReference type="Proteomes" id="UP000229390">
    <property type="component" value="Unassembled WGS sequence"/>
</dbReference>
<comment type="caution">
    <text evidence="1">The sequence shown here is derived from an EMBL/GenBank/DDBJ whole genome shotgun (WGS) entry which is preliminary data.</text>
</comment>
<dbReference type="AlphaFoldDB" id="A0A2M6T0K6"/>
<gene>
    <name evidence="1" type="ORF">COT34_02620</name>
</gene>
<evidence type="ECO:0000313" key="1">
    <source>
        <dbReference type="EMBL" id="PIS38626.1"/>
    </source>
</evidence>
<reference evidence="2" key="1">
    <citation type="submission" date="2017-09" db="EMBL/GenBank/DDBJ databases">
        <title>Depth-based differentiation of microbial function through sediment-hosted aquifers and enrichment of novel symbionts in the deep terrestrial subsurface.</title>
        <authorList>
            <person name="Probst A.J."/>
            <person name="Ladd B."/>
            <person name="Jarett J.K."/>
            <person name="Geller-Mcgrath D.E."/>
            <person name="Sieber C.M.K."/>
            <person name="Emerson J.B."/>
            <person name="Anantharaman K."/>
            <person name="Thomas B.C."/>
            <person name="Malmstrom R."/>
            <person name="Stieglmeier M."/>
            <person name="Klingl A."/>
            <person name="Woyke T."/>
            <person name="Ryan C.M."/>
            <person name="Banfield J.F."/>
        </authorList>
    </citation>
    <scope>NUCLEOTIDE SEQUENCE [LARGE SCALE GENOMIC DNA]</scope>
</reference>
<organism evidence="1 2">
    <name type="scientific">Candidatus Nealsonbacteria bacterium CG08_land_8_20_14_0_20_43_11</name>
    <dbReference type="NCBI Taxonomy" id="1974706"/>
    <lineage>
        <taxon>Bacteria</taxon>
        <taxon>Candidatus Nealsoniibacteriota</taxon>
    </lineage>
</organism>
<dbReference type="EMBL" id="PEYE01000043">
    <property type="protein sequence ID" value="PIS38626.1"/>
    <property type="molecule type" value="Genomic_DNA"/>
</dbReference>
<proteinExistence type="predicted"/>
<name>A0A2M6T0K6_9BACT</name>
<protein>
    <submittedName>
        <fullName evidence="1">Uncharacterized protein</fullName>
    </submittedName>
</protein>
<accession>A0A2M6T0K6</accession>